<comment type="caution">
    <text evidence="1">The sequence shown here is derived from an EMBL/GenBank/DDBJ whole genome shotgun (WGS) entry which is preliminary data.</text>
</comment>
<name>A0ABN9R584_9DINO</name>
<dbReference type="Proteomes" id="UP001189429">
    <property type="component" value="Unassembled WGS sequence"/>
</dbReference>
<proteinExistence type="predicted"/>
<organism evidence="1 2">
    <name type="scientific">Prorocentrum cordatum</name>
    <dbReference type="NCBI Taxonomy" id="2364126"/>
    <lineage>
        <taxon>Eukaryota</taxon>
        <taxon>Sar</taxon>
        <taxon>Alveolata</taxon>
        <taxon>Dinophyceae</taxon>
        <taxon>Prorocentrales</taxon>
        <taxon>Prorocentraceae</taxon>
        <taxon>Prorocentrum</taxon>
    </lineage>
</organism>
<accession>A0ABN9R584</accession>
<evidence type="ECO:0000313" key="2">
    <source>
        <dbReference type="Proteomes" id="UP001189429"/>
    </source>
</evidence>
<reference evidence="1" key="1">
    <citation type="submission" date="2023-10" db="EMBL/GenBank/DDBJ databases">
        <authorList>
            <person name="Chen Y."/>
            <person name="Shah S."/>
            <person name="Dougan E. K."/>
            <person name="Thang M."/>
            <person name="Chan C."/>
        </authorList>
    </citation>
    <scope>NUCLEOTIDE SEQUENCE [LARGE SCALE GENOMIC DNA]</scope>
</reference>
<dbReference type="EMBL" id="CAUYUJ010004892">
    <property type="protein sequence ID" value="CAK0811426.1"/>
    <property type="molecule type" value="Genomic_DNA"/>
</dbReference>
<gene>
    <name evidence="1" type="ORF">PCOR1329_LOCUS16050</name>
</gene>
<evidence type="ECO:0000313" key="1">
    <source>
        <dbReference type="EMBL" id="CAK0811426.1"/>
    </source>
</evidence>
<sequence length="298" mass="31747">MRAWRIYVLDADRGVLSEWVLHSAGLPAPGAEPPAVCRPRRCARRALVLTARRLLLFDARPGGWVLAEDAPLSGVVELAVPPQSPKLLVLRQHGLPDAVLSMPAAARARLLAKFQSALGALGGLRVHQEASPVVALLDEHRQRAGALTSVGAGGFVVLPYAPALLDMSGEDIRFFGVLDLCESDGSPQPSSAWHRHLVALKAEAAGVGLWLLWCPQAHCGATPGALRSASVLEARAVDAEADSPEEARRVGDEELARFSVRGASEGQPLCVMLQASAVQTRDDWMAVLSGCLPPLRMR</sequence>
<keyword evidence="2" id="KW-1185">Reference proteome</keyword>
<evidence type="ECO:0008006" key="3">
    <source>
        <dbReference type="Google" id="ProtNLM"/>
    </source>
</evidence>
<protein>
    <recommendedName>
        <fullName evidence="3">PH domain-containing protein</fullName>
    </recommendedName>
</protein>